<evidence type="ECO:0000313" key="2">
    <source>
        <dbReference type="EMBL" id="GBP19596.1"/>
    </source>
</evidence>
<accession>A0A4C1U186</accession>
<gene>
    <name evidence="2" type="ORF">EVAR_102144_1</name>
</gene>
<reference evidence="2 3" key="1">
    <citation type="journal article" date="2019" name="Commun. Biol.">
        <title>The bagworm genome reveals a unique fibroin gene that provides high tensile strength.</title>
        <authorList>
            <person name="Kono N."/>
            <person name="Nakamura H."/>
            <person name="Ohtoshi R."/>
            <person name="Tomita M."/>
            <person name="Numata K."/>
            <person name="Arakawa K."/>
        </authorList>
    </citation>
    <scope>NUCLEOTIDE SEQUENCE [LARGE SCALE GENOMIC DNA]</scope>
</reference>
<dbReference type="AlphaFoldDB" id="A0A4C1U186"/>
<protein>
    <submittedName>
        <fullName evidence="2">Uncharacterized protein</fullName>
    </submittedName>
</protein>
<dbReference type="Proteomes" id="UP000299102">
    <property type="component" value="Unassembled WGS sequence"/>
</dbReference>
<organism evidence="2 3">
    <name type="scientific">Eumeta variegata</name>
    <name type="common">Bagworm moth</name>
    <name type="synonym">Eumeta japonica</name>
    <dbReference type="NCBI Taxonomy" id="151549"/>
    <lineage>
        <taxon>Eukaryota</taxon>
        <taxon>Metazoa</taxon>
        <taxon>Ecdysozoa</taxon>
        <taxon>Arthropoda</taxon>
        <taxon>Hexapoda</taxon>
        <taxon>Insecta</taxon>
        <taxon>Pterygota</taxon>
        <taxon>Neoptera</taxon>
        <taxon>Endopterygota</taxon>
        <taxon>Lepidoptera</taxon>
        <taxon>Glossata</taxon>
        <taxon>Ditrysia</taxon>
        <taxon>Tineoidea</taxon>
        <taxon>Psychidae</taxon>
        <taxon>Oiketicinae</taxon>
        <taxon>Eumeta</taxon>
    </lineage>
</organism>
<sequence>MVTVIFTEFANNFWFDQFGKLVACQSLFTVRQLSKATVPMCTGPTEKSTSEWKALSGPITNSRHRPGSVNVMDGNKTASGGRRPDLCAAGRINLAPARRRA</sequence>
<feature type="region of interest" description="Disordered" evidence="1">
    <location>
        <begin position="40"/>
        <end position="84"/>
    </location>
</feature>
<comment type="caution">
    <text evidence="2">The sequence shown here is derived from an EMBL/GenBank/DDBJ whole genome shotgun (WGS) entry which is preliminary data.</text>
</comment>
<name>A0A4C1U186_EUMVA</name>
<dbReference type="EMBL" id="BGZK01000109">
    <property type="protein sequence ID" value="GBP19596.1"/>
    <property type="molecule type" value="Genomic_DNA"/>
</dbReference>
<keyword evidence="3" id="KW-1185">Reference proteome</keyword>
<evidence type="ECO:0000313" key="3">
    <source>
        <dbReference type="Proteomes" id="UP000299102"/>
    </source>
</evidence>
<evidence type="ECO:0000256" key="1">
    <source>
        <dbReference type="SAM" id="MobiDB-lite"/>
    </source>
</evidence>
<proteinExistence type="predicted"/>